<dbReference type="Pfam" id="PF00300">
    <property type="entry name" value="His_Phos_1"/>
    <property type="match status" value="1"/>
</dbReference>
<reference evidence="1" key="2">
    <citation type="submission" date="2023-01" db="EMBL/GenBank/DDBJ databases">
        <title>Draft genome sequence of Sneathiella chinensis strain NBRC 103408.</title>
        <authorList>
            <person name="Sun Q."/>
            <person name="Mori K."/>
        </authorList>
    </citation>
    <scope>NUCLEOTIDE SEQUENCE</scope>
    <source>
        <strain evidence="1">NBRC 103408</strain>
    </source>
</reference>
<comment type="caution">
    <text evidence="1">The sequence shown here is derived from an EMBL/GenBank/DDBJ whole genome shotgun (WGS) entry which is preliminary data.</text>
</comment>
<protein>
    <submittedName>
        <fullName evidence="1">Phosphoglycerate mutase</fullName>
    </submittedName>
</protein>
<reference evidence="1" key="1">
    <citation type="journal article" date="2014" name="Int. J. Syst. Evol. Microbiol.">
        <title>Complete genome of a new Firmicutes species belonging to the dominant human colonic microbiota ('Ruminococcus bicirculans') reveals two chromosomes and a selective capacity to utilize plant glucans.</title>
        <authorList>
            <consortium name="NISC Comparative Sequencing Program"/>
            <person name="Wegmann U."/>
            <person name="Louis P."/>
            <person name="Goesmann A."/>
            <person name="Henrissat B."/>
            <person name="Duncan S.H."/>
            <person name="Flint H.J."/>
        </authorList>
    </citation>
    <scope>NUCLEOTIDE SEQUENCE</scope>
    <source>
        <strain evidence="1">NBRC 103408</strain>
    </source>
</reference>
<gene>
    <name evidence="1" type="ORF">GCM10007924_04540</name>
</gene>
<dbReference type="InterPro" id="IPR050275">
    <property type="entry name" value="PGM_Phosphatase"/>
</dbReference>
<name>A0ABQ5U0G9_9PROT</name>
<dbReference type="InterPro" id="IPR029033">
    <property type="entry name" value="His_PPase_superfam"/>
</dbReference>
<dbReference type="SUPFAM" id="SSF53254">
    <property type="entry name" value="Phosphoglycerate mutase-like"/>
    <property type="match status" value="1"/>
</dbReference>
<evidence type="ECO:0000313" key="1">
    <source>
        <dbReference type="EMBL" id="GLQ05233.1"/>
    </source>
</evidence>
<keyword evidence="2" id="KW-1185">Reference proteome</keyword>
<dbReference type="InterPro" id="IPR013078">
    <property type="entry name" value="His_Pase_superF_clade-1"/>
</dbReference>
<organism evidence="1 2">
    <name type="scientific">Sneathiella chinensis</name>
    <dbReference type="NCBI Taxonomy" id="349750"/>
    <lineage>
        <taxon>Bacteria</taxon>
        <taxon>Pseudomonadati</taxon>
        <taxon>Pseudomonadota</taxon>
        <taxon>Alphaproteobacteria</taxon>
        <taxon>Sneathiellales</taxon>
        <taxon>Sneathiellaceae</taxon>
        <taxon>Sneathiella</taxon>
    </lineage>
</organism>
<accession>A0ABQ5U0G9</accession>
<dbReference type="Proteomes" id="UP001161409">
    <property type="component" value="Unassembled WGS sequence"/>
</dbReference>
<dbReference type="CDD" id="cd07067">
    <property type="entry name" value="HP_PGM_like"/>
    <property type="match status" value="1"/>
</dbReference>
<dbReference type="Gene3D" id="3.40.50.1240">
    <property type="entry name" value="Phosphoglycerate mutase-like"/>
    <property type="match status" value="1"/>
</dbReference>
<dbReference type="PANTHER" id="PTHR48100:SF1">
    <property type="entry name" value="HISTIDINE PHOSPHATASE FAMILY PROTEIN-RELATED"/>
    <property type="match status" value="1"/>
</dbReference>
<dbReference type="SMART" id="SM00855">
    <property type="entry name" value="PGAM"/>
    <property type="match status" value="1"/>
</dbReference>
<evidence type="ECO:0000313" key="2">
    <source>
        <dbReference type="Proteomes" id="UP001161409"/>
    </source>
</evidence>
<dbReference type="EMBL" id="BSNF01000001">
    <property type="protein sequence ID" value="GLQ05233.1"/>
    <property type="molecule type" value="Genomic_DNA"/>
</dbReference>
<dbReference type="PANTHER" id="PTHR48100">
    <property type="entry name" value="BROAD-SPECIFICITY PHOSPHATASE YOR283W-RELATED"/>
    <property type="match status" value="1"/>
</dbReference>
<proteinExistence type="predicted"/>
<dbReference type="RefSeq" id="WP_169559249.1">
    <property type="nucleotide sequence ID" value="NZ_BSNF01000001.1"/>
</dbReference>
<sequence>MIPLLLVRHGKTAWNLQKKLQGRRDIPLCPEGMQELSRRGLPAGFEAYNWVSSPLVRAQETAVLLGGRDIRVEPTLIEMDWGDWEGFTIPTLRERLGDAMEQNEARGLDMQPTGGESPRMVQERLRPWLAALDAPTVAVTHKGVIRAIKSLAYQWDMKDKFPLEFDWSAAHLFDIDGKGEVHPVRLNISLENT</sequence>